<reference evidence="2" key="1">
    <citation type="submission" date="2021-03" db="EMBL/GenBank/DDBJ databases">
        <title>Draft genome sequence of rust myrtle Austropuccinia psidii MF-1, a brazilian biotype.</title>
        <authorList>
            <person name="Quecine M.C."/>
            <person name="Pachon D.M.R."/>
            <person name="Bonatelli M.L."/>
            <person name="Correr F.H."/>
            <person name="Franceschini L.M."/>
            <person name="Leite T.F."/>
            <person name="Margarido G.R.A."/>
            <person name="Almeida C.A."/>
            <person name="Ferrarezi J.A."/>
            <person name="Labate C.A."/>
        </authorList>
    </citation>
    <scope>NUCLEOTIDE SEQUENCE</scope>
    <source>
        <strain evidence="2">MF-1</strain>
    </source>
</reference>
<proteinExistence type="predicted"/>
<name>A0A9Q3I1Q6_9BASI</name>
<gene>
    <name evidence="2" type="ORF">O181_064543</name>
</gene>
<evidence type="ECO:0000313" key="2">
    <source>
        <dbReference type="EMBL" id="MBW0524828.1"/>
    </source>
</evidence>
<dbReference type="Proteomes" id="UP000765509">
    <property type="component" value="Unassembled WGS sequence"/>
</dbReference>
<evidence type="ECO:0008006" key="4">
    <source>
        <dbReference type="Google" id="ProtNLM"/>
    </source>
</evidence>
<evidence type="ECO:0000313" key="3">
    <source>
        <dbReference type="Proteomes" id="UP000765509"/>
    </source>
</evidence>
<protein>
    <recommendedName>
        <fullName evidence="4">DUF4939 domain-containing protein</fullName>
    </recommendedName>
</protein>
<keyword evidence="3" id="KW-1185">Reference proteome</keyword>
<feature type="compositionally biased region" description="Acidic residues" evidence="1">
    <location>
        <begin position="40"/>
        <end position="57"/>
    </location>
</feature>
<comment type="caution">
    <text evidence="2">The sequence shown here is derived from an EMBL/GenBank/DDBJ whole genome shotgun (WGS) entry which is preliminary data.</text>
</comment>
<sequence length="181" mass="19910">MEGEVPSRRGGVKSGRSRSFSGILGGYPGIFEGSRAITGEFEDEEGEESVEEEDSGETEVAVSLAEAPKSPQGSNLDLSSKPLVYQIEPSLLKMIEKMTQFQGQLTQKVSLRDNSKAPEFKTLAMKAPDSLNGTQSHKLRGFIQSCQLFFHSDTENFSSDRKKVLYSTFFLTGRAGKFIEP</sequence>
<evidence type="ECO:0000256" key="1">
    <source>
        <dbReference type="SAM" id="MobiDB-lite"/>
    </source>
</evidence>
<feature type="region of interest" description="Disordered" evidence="1">
    <location>
        <begin position="1"/>
        <end position="78"/>
    </location>
</feature>
<accession>A0A9Q3I1Q6</accession>
<organism evidence="2 3">
    <name type="scientific">Austropuccinia psidii MF-1</name>
    <dbReference type="NCBI Taxonomy" id="1389203"/>
    <lineage>
        <taxon>Eukaryota</taxon>
        <taxon>Fungi</taxon>
        <taxon>Dikarya</taxon>
        <taxon>Basidiomycota</taxon>
        <taxon>Pucciniomycotina</taxon>
        <taxon>Pucciniomycetes</taxon>
        <taxon>Pucciniales</taxon>
        <taxon>Sphaerophragmiaceae</taxon>
        <taxon>Austropuccinia</taxon>
    </lineage>
</organism>
<dbReference type="EMBL" id="AVOT02031311">
    <property type="protein sequence ID" value="MBW0524828.1"/>
    <property type="molecule type" value="Genomic_DNA"/>
</dbReference>
<dbReference type="AlphaFoldDB" id="A0A9Q3I1Q6"/>